<dbReference type="RefSeq" id="WP_260349046.1">
    <property type="nucleotide sequence ID" value="NZ_JAOAOS010000007.1"/>
</dbReference>
<comment type="caution">
    <text evidence="1">The sequence shown here is derived from an EMBL/GenBank/DDBJ whole genome shotgun (WGS) entry which is preliminary data.</text>
</comment>
<accession>A0ABW0F7Z5</accession>
<dbReference type="EMBL" id="JBHSLI010000006">
    <property type="protein sequence ID" value="MFC5294550.1"/>
    <property type="molecule type" value="Genomic_DNA"/>
</dbReference>
<name>A0ABW0F7Z5_9HYPH</name>
<reference evidence="2" key="1">
    <citation type="journal article" date="2019" name="Int. J. Syst. Evol. Microbiol.">
        <title>The Global Catalogue of Microorganisms (GCM) 10K type strain sequencing project: providing services to taxonomists for standard genome sequencing and annotation.</title>
        <authorList>
            <consortium name="The Broad Institute Genomics Platform"/>
            <consortium name="The Broad Institute Genome Sequencing Center for Infectious Disease"/>
            <person name="Wu L."/>
            <person name="Ma J."/>
        </authorList>
    </citation>
    <scope>NUCLEOTIDE SEQUENCE [LARGE SCALE GENOMIC DNA]</scope>
    <source>
        <strain evidence="2">CGMCC 1.15643</strain>
    </source>
</reference>
<proteinExistence type="predicted"/>
<evidence type="ECO:0000313" key="1">
    <source>
        <dbReference type="EMBL" id="MFC5294550.1"/>
    </source>
</evidence>
<sequence length="57" mass="5875">MRVGTGVLGRQARLPMETYLGHRLDEPLGPAARSFAAALARLCAGAQAAPETTKAGP</sequence>
<organism evidence="1 2">
    <name type="scientific">Bosea minatitlanensis</name>
    <dbReference type="NCBI Taxonomy" id="128782"/>
    <lineage>
        <taxon>Bacteria</taxon>
        <taxon>Pseudomonadati</taxon>
        <taxon>Pseudomonadota</taxon>
        <taxon>Alphaproteobacteria</taxon>
        <taxon>Hyphomicrobiales</taxon>
        <taxon>Boseaceae</taxon>
        <taxon>Bosea</taxon>
    </lineage>
</organism>
<protein>
    <submittedName>
        <fullName evidence="1">Uncharacterized protein</fullName>
    </submittedName>
</protein>
<keyword evidence="2" id="KW-1185">Reference proteome</keyword>
<dbReference type="Proteomes" id="UP001595976">
    <property type="component" value="Unassembled WGS sequence"/>
</dbReference>
<evidence type="ECO:0000313" key="2">
    <source>
        <dbReference type="Proteomes" id="UP001595976"/>
    </source>
</evidence>
<gene>
    <name evidence="1" type="ORF">ACFPK2_16295</name>
</gene>